<dbReference type="AlphaFoldDB" id="W3WH83"/>
<name>W3WH83_PESFW</name>
<protein>
    <submittedName>
        <fullName evidence="1">Uncharacterized protein</fullName>
    </submittedName>
</protein>
<accession>W3WH83</accession>
<sequence length="89" mass="10239">MPPTPNRRVRATPLKRKPEAQIIVPHPQGPEAQVEQRTLRSRTLLTEAEKACWHCIFRVIENYDPKVGTAPLSPTSCFCYLYFLLGLYQ</sequence>
<keyword evidence="2" id="KW-1185">Reference proteome</keyword>
<dbReference type="Proteomes" id="UP000030651">
    <property type="component" value="Unassembled WGS sequence"/>
</dbReference>
<reference evidence="2" key="1">
    <citation type="journal article" date="2015" name="BMC Genomics">
        <title>Genomic and transcriptomic analysis of the endophytic fungus Pestalotiopsis fici reveals its lifestyle and high potential for synthesis of natural products.</title>
        <authorList>
            <person name="Wang X."/>
            <person name="Zhang X."/>
            <person name="Liu L."/>
            <person name="Xiang M."/>
            <person name="Wang W."/>
            <person name="Sun X."/>
            <person name="Che Y."/>
            <person name="Guo L."/>
            <person name="Liu G."/>
            <person name="Guo L."/>
            <person name="Wang C."/>
            <person name="Yin W.B."/>
            <person name="Stadler M."/>
            <person name="Zhang X."/>
            <person name="Liu X."/>
        </authorList>
    </citation>
    <scope>NUCLEOTIDE SEQUENCE [LARGE SCALE GENOMIC DNA]</scope>
    <source>
        <strain evidence="2">W106-1 / CGMCC3.15140</strain>
    </source>
</reference>
<dbReference type="EMBL" id="KI912122">
    <property type="protein sequence ID" value="ETS73233.1"/>
    <property type="molecule type" value="Genomic_DNA"/>
</dbReference>
<dbReference type="KEGG" id="pfy:PFICI_14838"/>
<evidence type="ECO:0000313" key="1">
    <source>
        <dbReference type="EMBL" id="ETS73233.1"/>
    </source>
</evidence>
<dbReference type="HOGENOM" id="CLU_2455457_0_0_1"/>
<gene>
    <name evidence="1" type="ORF">PFICI_14838</name>
</gene>
<proteinExistence type="predicted"/>
<dbReference type="GeneID" id="19279851"/>
<organism evidence="1 2">
    <name type="scientific">Pestalotiopsis fici (strain W106-1 / CGMCC3.15140)</name>
    <dbReference type="NCBI Taxonomy" id="1229662"/>
    <lineage>
        <taxon>Eukaryota</taxon>
        <taxon>Fungi</taxon>
        <taxon>Dikarya</taxon>
        <taxon>Ascomycota</taxon>
        <taxon>Pezizomycotina</taxon>
        <taxon>Sordariomycetes</taxon>
        <taxon>Xylariomycetidae</taxon>
        <taxon>Amphisphaeriales</taxon>
        <taxon>Sporocadaceae</taxon>
        <taxon>Pestalotiopsis</taxon>
    </lineage>
</organism>
<evidence type="ECO:0000313" key="2">
    <source>
        <dbReference type="Proteomes" id="UP000030651"/>
    </source>
</evidence>
<dbReference type="RefSeq" id="XP_007841610.1">
    <property type="nucleotide sequence ID" value="XM_007843419.1"/>
</dbReference>
<dbReference type="InParanoid" id="W3WH83"/>